<dbReference type="Proteomes" id="UP000759131">
    <property type="component" value="Unassembled WGS sequence"/>
</dbReference>
<keyword evidence="9" id="KW-1185">Reference proteome</keyword>
<dbReference type="OrthoDB" id="264603at2759"/>
<dbReference type="PANTHER" id="PTHR10809">
    <property type="entry name" value="VESICLE-ASSOCIATED MEMBRANE PROTEIN-ASSOCIATED PROTEIN"/>
    <property type="match status" value="1"/>
</dbReference>
<evidence type="ECO:0000259" key="7">
    <source>
        <dbReference type="PROSITE" id="PS50202"/>
    </source>
</evidence>
<dbReference type="InterPro" id="IPR000535">
    <property type="entry name" value="MSP_dom"/>
</dbReference>
<dbReference type="Pfam" id="PF00635">
    <property type="entry name" value="Motile_Sperm"/>
    <property type="match status" value="1"/>
</dbReference>
<evidence type="ECO:0000313" key="8">
    <source>
        <dbReference type="EMBL" id="CAD7622137.1"/>
    </source>
</evidence>
<dbReference type="EMBL" id="CAJPIZ010000939">
    <property type="protein sequence ID" value="CAG2102567.1"/>
    <property type="molecule type" value="Genomic_DNA"/>
</dbReference>
<dbReference type="GO" id="GO:0090158">
    <property type="term" value="P:endoplasmic reticulum membrane organization"/>
    <property type="evidence" value="ECO:0007669"/>
    <property type="project" value="TreeGrafter"/>
</dbReference>
<keyword evidence="5" id="KW-0472">Membrane</keyword>
<dbReference type="InterPro" id="IPR016763">
    <property type="entry name" value="VAP"/>
</dbReference>
<dbReference type="SUPFAM" id="SSF49354">
    <property type="entry name" value="PapD-like"/>
    <property type="match status" value="1"/>
</dbReference>
<evidence type="ECO:0000256" key="5">
    <source>
        <dbReference type="ARBA" id="ARBA00023136"/>
    </source>
</evidence>
<dbReference type="GO" id="GO:0033149">
    <property type="term" value="F:FFAT motif binding"/>
    <property type="evidence" value="ECO:0007669"/>
    <property type="project" value="TreeGrafter"/>
</dbReference>
<dbReference type="AlphaFoldDB" id="A0A7R9KG17"/>
<dbReference type="GO" id="GO:0005789">
    <property type="term" value="C:endoplasmic reticulum membrane"/>
    <property type="evidence" value="ECO:0007669"/>
    <property type="project" value="InterPro"/>
</dbReference>
<dbReference type="InterPro" id="IPR008962">
    <property type="entry name" value="PapD-like_sf"/>
</dbReference>
<evidence type="ECO:0000313" key="9">
    <source>
        <dbReference type="Proteomes" id="UP000759131"/>
    </source>
</evidence>
<dbReference type="InterPro" id="IPR013783">
    <property type="entry name" value="Ig-like_fold"/>
</dbReference>
<keyword evidence="4" id="KW-1133">Transmembrane helix</keyword>
<gene>
    <name evidence="8" type="ORF">OSB1V03_LOCUS2605</name>
</gene>
<dbReference type="GO" id="GO:0061817">
    <property type="term" value="P:endoplasmic reticulum-plasma membrane tethering"/>
    <property type="evidence" value="ECO:0007669"/>
    <property type="project" value="TreeGrafter"/>
</dbReference>
<keyword evidence="3" id="KW-0812">Transmembrane</keyword>
<dbReference type="Gene3D" id="2.60.40.10">
    <property type="entry name" value="Immunoglobulins"/>
    <property type="match status" value="1"/>
</dbReference>
<organism evidence="8">
    <name type="scientific">Medioppia subpectinata</name>
    <dbReference type="NCBI Taxonomy" id="1979941"/>
    <lineage>
        <taxon>Eukaryota</taxon>
        <taxon>Metazoa</taxon>
        <taxon>Ecdysozoa</taxon>
        <taxon>Arthropoda</taxon>
        <taxon>Chelicerata</taxon>
        <taxon>Arachnida</taxon>
        <taxon>Acari</taxon>
        <taxon>Acariformes</taxon>
        <taxon>Sarcoptiformes</taxon>
        <taxon>Oribatida</taxon>
        <taxon>Brachypylina</taxon>
        <taxon>Oppioidea</taxon>
        <taxon>Oppiidae</taxon>
        <taxon>Medioppia</taxon>
    </lineage>
</organism>
<dbReference type="GO" id="GO:0005886">
    <property type="term" value="C:plasma membrane"/>
    <property type="evidence" value="ECO:0007669"/>
    <property type="project" value="TreeGrafter"/>
</dbReference>
<comment type="subcellular location">
    <subcellularLocation>
        <location evidence="1">Membrane</location>
        <topology evidence="1">Single-pass type IV membrane protein</topology>
    </subcellularLocation>
</comment>
<dbReference type="PROSITE" id="PS50202">
    <property type="entry name" value="MSP"/>
    <property type="match status" value="1"/>
</dbReference>
<evidence type="ECO:0000256" key="1">
    <source>
        <dbReference type="ARBA" id="ARBA00004211"/>
    </source>
</evidence>
<protein>
    <recommendedName>
        <fullName evidence="7">MSP domain-containing protein</fullName>
    </recommendedName>
</protein>
<reference evidence="8" key="1">
    <citation type="submission" date="2020-11" db="EMBL/GenBank/DDBJ databases">
        <authorList>
            <person name="Tran Van P."/>
        </authorList>
    </citation>
    <scope>NUCLEOTIDE SEQUENCE</scope>
</reference>
<keyword evidence="6" id="KW-0175">Coiled coil</keyword>
<evidence type="ECO:0000256" key="4">
    <source>
        <dbReference type="ARBA" id="ARBA00022989"/>
    </source>
</evidence>
<comment type="similarity">
    <text evidence="2">Belongs to the VAMP-associated protein (VAP) (TC 9.B.17) family.</text>
</comment>
<name>A0A7R9KG17_9ACAR</name>
<sequence length="361" mass="41045">MEATKITAEEMVKVDQVLVLDPKQELHFKGLCMFLCVVLRRRLGPFTDVVTAYLKLTNPSDRWVCFNVKTTAWKRYCVRPNKGLIEPSGDTTIAVMLQPVDADKLNDKYKHKFMIQTVFAADGDVNQSALWKEANPETIMESKLKCVFHVTGVDSTVAINSTAPTNSHHNSNNARFDICLIIPSVFKRIAEEVVIESVNDVKKIMDENKRLRQELVSIRAENLQLKEDRLKHRVGTPIIQYHMNHILRELGAFTLHDNPTNIVTQPSVPIQPIEGSAADDEKSFETPVDIHEESVREFRKLVADIGRRLTDCQTIATKKHKLWAKLGECEQIVATDGQRVDVQRTELLNMIDKSESLTNFI</sequence>
<proteinExistence type="inferred from homology"/>
<evidence type="ECO:0000256" key="3">
    <source>
        <dbReference type="ARBA" id="ARBA00022692"/>
    </source>
</evidence>
<accession>A0A7R9KG17</accession>
<feature type="domain" description="MSP" evidence="7">
    <location>
        <begin position="17"/>
        <end position="149"/>
    </location>
</feature>
<dbReference type="PANTHER" id="PTHR10809:SF6">
    <property type="entry name" value="AT11025P-RELATED"/>
    <property type="match status" value="1"/>
</dbReference>
<dbReference type="EMBL" id="OC855514">
    <property type="protein sequence ID" value="CAD7622137.1"/>
    <property type="molecule type" value="Genomic_DNA"/>
</dbReference>
<evidence type="ECO:0000256" key="6">
    <source>
        <dbReference type="SAM" id="Coils"/>
    </source>
</evidence>
<feature type="coiled-coil region" evidence="6">
    <location>
        <begin position="201"/>
        <end position="228"/>
    </location>
</feature>
<evidence type="ECO:0000256" key="2">
    <source>
        <dbReference type="ARBA" id="ARBA00008932"/>
    </source>
</evidence>